<feature type="chain" id="PRO_5004726608" evidence="1">
    <location>
        <begin position="23"/>
        <end position="323"/>
    </location>
</feature>
<evidence type="ECO:0000313" key="2">
    <source>
        <dbReference type="EMBL" id="ESR24884.1"/>
    </source>
</evidence>
<reference evidence="2 3" key="1">
    <citation type="journal article" date="2014" name="Genome Announc.">
        <title>Draft Genome Sequence of Lutibaculum baratangense Strain AMV1T, Isolated from a Mud Volcano in Andamans, India.</title>
        <authorList>
            <person name="Singh A."/>
            <person name="Sreenivas A."/>
            <person name="Sathyanarayana Reddy G."/>
            <person name="Pinnaka A.K."/>
            <person name="Shivaji S."/>
        </authorList>
    </citation>
    <scope>NUCLEOTIDE SEQUENCE [LARGE SCALE GENOMIC DNA]</scope>
    <source>
        <strain evidence="2 3">AMV1</strain>
    </source>
</reference>
<dbReference type="SUPFAM" id="SSF53850">
    <property type="entry name" value="Periplasmic binding protein-like II"/>
    <property type="match status" value="1"/>
</dbReference>
<keyword evidence="1" id="KW-0732">Signal</keyword>
<dbReference type="AlphaFoldDB" id="V4RHU8"/>
<dbReference type="OrthoDB" id="9776669at2"/>
<dbReference type="PANTHER" id="PTHR42941">
    <property type="entry name" value="SLL1037 PROTEIN"/>
    <property type="match status" value="1"/>
</dbReference>
<dbReference type="EMBL" id="AWXZ01000029">
    <property type="protein sequence ID" value="ESR24884.1"/>
    <property type="molecule type" value="Genomic_DNA"/>
</dbReference>
<sequence length="323" mass="33947">MRLATFALAAATAVLIATPAAAQTRLAIGTTSSSSSHYGYFVAVSQLINKNVEGVEANVVETGATLDNLRRLQRNQVDLGLVTTNVAYDVYNGRGEFEGNAYKPLTLWVYASAPQNVVVRGDAGIEGLQDLAGKPFNPGITGSATESTSEAVFAALGIEPKWARGSTGDIVNQIKDDRVVGYVKSGSGKRLDASSVDIATLTPIEIVGLNDEQAATVKEEFPNLSVLSIGENEAGSGYPAYETWAFGVAAVAKPDLDEEVAYQITKAIVEDEAAQAAAFSGLKGSEIPEMTISLATTPLHPGAIRYYEEIGVEVADGLRPEGM</sequence>
<dbReference type="Gene3D" id="3.40.190.10">
    <property type="entry name" value="Periplasmic binding protein-like II"/>
    <property type="match status" value="2"/>
</dbReference>
<dbReference type="NCBIfam" id="TIGR02122">
    <property type="entry name" value="TRAP_TAXI"/>
    <property type="match status" value="1"/>
</dbReference>
<feature type="signal peptide" evidence="1">
    <location>
        <begin position="1"/>
        <end position="22"/>
    </location>
</feature>
<evidence type="ECO:0000313" key="3">
    <source>
        <dbReference type="Proteomes" id="UP000017819"/>
    </source>
</evidence>
<keyword evidence="2" id="KW-0675">Receptor</keyword>
<gene>
    <name evidence="2" type="ORF">N177_2207</name>
</gene>
<dbReference type="eggNOG" id="COG2358">
    <property type="taxonomic scope" value="Bacteria"/>
</dbReference>
<keyword evidence="3" id="KW-1185">Reference proteome</keyword>
<name>V4RHU8_9HYPH</name>
<proteinExistence type="predicted"/>
<dbReference type="Pfam" id="PF16868">
    <property type="entry name" value="NMT1_3"/>
    <property type="match status" value="1"/>
</dbReference>
<accession>V4RHU8</accession>
<dbReference type="Proteomes" id="UP000017819">
    <property type="component" value="Unassembled WGS sequence"/>
</dbReference>
<evidence type="ECO:0000256" key="1">
    <source>
        <dbReference type="SAM" id="SignalP"/>
    </source>
</evidence>
<protein>
    <submittedName>
        <fullName evidence="2">TRAP transporter solute receptor, TAXI family</fullName>
    </submittedName>
</protein>
<comment type="caution">
    <text evidence="2">The sequence shown here is derived from an EMBL/GenBank/DDBJ whole genome shotgun (WGS) entry which is preliminary data.</text>
</comment>
<dbReference type="RefSeq" id="WP_023432337.1">
    <property type="nucleotide sequence ID" value="NZ_AWXZ01000029.1"/>
</dbReference>
<organism evidence="2 3">
    <name type="scientific">Lutibaculum baratangense AMV1</name>
    <dbReference type="NCBI Taxonomy" id="631454"/>
    <lineage>
        <taxon>Bacteria</taxon>
        <taxon>Pseudomonadati</taxon>
        <taxon>Pseudomonadota</taxon>
        <taxon>Alphaproteobacteria</taxon>
        <taxon>Hyphomicrobiales</taxon>
        <taxon>Tepidamorphaceae</taxon>
        <taxon>Lutibaculum</taxon>
    </lineage>
</organism>
<dbReference type="PANTHER" id="PTHR42941:SF1">
    <property type="entry name" value="SLL1037 PROTEIN"/>
    <property type="match status" value="1"/>
</dbReference>
<dbReference type="InterPro" id="IPR011852">
    <property type="entry name" value="TRAP_TAXI"/>
</dbReference>
<dbReference type="STRING" id="631454.N177_2207"/>